<evidence type="ECO:0000256" key="1">
    <source>
        <dbReference type="SAM" id="MobiDB-lite"/>
    </source>
</evidence>
<keyword evidence="3" id="KW-1185">Reference proteome</keyword>
<feature type="region of interest" description="Disordered" evidence="1">
    <location>
        <begin position="257"/>
        <end position="281"/>
    </location>
</feature>
<dbReference type="Proteomes" id="UP001392437">
    <property type="component" value="Unassembled WGS sequence"/>
</dbReference>
<evidence type="ECO:0000313" key="2">
    <source>
        <dbReference type="EMBL" id="KAK8114273.1"/>
    </source>
</evidence>
<reference evidence="2 3" key="1">
    <citation type="submission" date="2023-01" db="EMBL/GenBank/DDBJ databases">
        <title>Analysis of 21 Apiospora genomes using comparative genomics revels a genus with tremendous synthesis potential of carbohydrate active enzymes and secondary metabolites.</title>
        <authorList>
            <person name="Sorensen T."/>
        </authorList>
    </citation>
    <scope>NUCLEOTIDE SEQUENCE [LARGE SCALE GENOMIC DNA]</scope>
    <source>
        <strain evidence="2 3">CBS 117206</strain>
    </source>
</reference>
<organism evidence="2 3">
    <name type="scientific">Apiospora kogelbergensis</name>
    <dbReference type="NCBI Taxonomy" id="1337665"/>
    <lineage>
        <taxon>Eukaryota</taxon>
        <taxon>Fungi</taxon>
        <taxon>Dikarya</taxon>
        <taxon>Ascomycota</taxon>
        <taxon>Pezizomycotina</taxon>
        <taxon>Sordariomycetes</taxon>
        <taxon>Xylariomycetidae</taxon>
        <taxon>Amphisphaeriales</taxon>
        <taxon>Apiosporaceae</taxon>
        <taxon>Apiospora</taxon>
    </lineage>
</organism>
<comment type="caution">
    <text evidence="2">The sequence shown here is derived from an EMBL/GenBank/DDBJ whole genome shotgun (WGS) entry which is preliminary data.</text>
</comment>
<protein>
    <submittedName>
        <fullName evidence="2">Uncharacterized protein</fullName>
    </submittedName>
</protein>
<accession>A0AAW0QTU1</accession>
<dbReference type="AlphaFoldDB" id="A0AAW0QTU1"/>
<evidence type="ECO:0000313" key="3">
    <source>
        <dbReference type="Proteomes" id="UP001392437"/>
    </source>
</evidence>
<feature type="region of interest" description="Disordered" evidence="1">
    <location>
        <begin position="297"/>
        <end position="320"/>
    </location>
</feature>
<sequence>MASATSNDSWAIKLPPPPHVLHELVGNARLLTPPDQIPEPGSKEVERDRSTRVEIWRVEVNRLEPSCSCSLATYQSPTMYWCPNCGAQLEGISYDQFPDGQGLTRLPTGRRSIANVWPVVKPSEKTNVHRNRLVRRSRVRLFHPNEFTDGFDKGISWLLAKTRLQGVIDRRKMKRQPYMPPEYGDMPGSVTEMEPKYAPVDDNPAAQHGNPVLELCAQRKPAAKLGDSVPKTEMYRSLRGNPIADLKDHPSVSSLLDAWSSSSGDGDRRNGKKPKLTLDASAERLGRAQLLLSKKYGDSAMSPPNAQAIPAQGTTNIRGN</sequence>
<gene>
    <name evidence="2" type="ORF">PG999_006342</name>
</gene>
<proteinExistence type="predicted"/>
<name>A0AAW0QTU1_9PEZI</name>
<dbReference type="EMBL" id="JAQQWP010000006">
    <property type="protein sequence ID" value="KAK8114273.1"/>
    <property type="molecule type" value="Genomic_DNA"/>
</dbReference>